<dbReference type="Gene3D" id="1.10.443.10">
    <property type="entry name" value="Intergrase catalytic core"/>
    <property type="match status" value="1"/>
</dbReference>
<dbReference type="CDD" id="cd01184">
    <property type="entry name" value="INT_C_like_1"/>
    <property type="match status" value="1"/>
</dbReference>
<evidence type="ECO:0000313" key="3">
    <source>
        <dbReference type="EMBL" id="OZS41334.1"/>
    </source>
</evidence>
<dbReference type="PROSITE" id="PS51898">
    <property type="entry name" value="TYR_RECOMBINASE"/>
    <property type="match status" value="1"/>
</dbReference>
<evidence type="ECO:0000313" key="4">
    <source>
        <dbReference type="Proteomes" id="UP000215999"/>
    </source>
</evidence>
<proteinExistence type="predicted"/>
<protein>
    <recommendedName>
        <fullName evidence="2">Tyr recombinase domain-containing protein</fullName>
    </recommendedName>
</protein>
<dbReference type="Proteomes" id="UP000215999">
    <property type="component" value="Unassembled WGS sequence"/>
</dbReference>
<feature type="domain" description="Tyr recombinase" evidence="2">
    <location>
        <begin position="1"/>
        <end position="175"/>
    </location>
</feature>
<keyword evidence="4" id="KW-1185">Reference proteome</keyword>
<evidence type="ECO:0000259" key="2">
    <source>
        <dbReference type="PROSITE" id="PS51898"/>
    </source>
</evidence>
<dbReference type="InterPro" id="IPR013762">
    <property type="entry name" value="Integrase-like_cat_sf"/>
</dbReference>
<sequence length="190" mass="22481">MELYNSGKPKKEYQYWIPLLLRYTGARLNELAQLYTDDIVNYCGVWCMEIYPMINGQKVKTKNSARIVPISIHLINHGFIDYVKTKKGHIFHELPLRISGYGDNASKWASRWRSRFGYGRDLTLHSFRNRYVDELKKLNVEERYAAELCGHGYEGFTYSIYGHETDPRKLFEIVNLIDNRFTKDIHSFNR</sequence>
<reference evidence="3 4" key="1">
    <citation type="journal article" date="2016" name="Antonie Van Leeuwenhoek">
        <title>Photobacterium sanguinicancri sp. nov. isolated from marine animals.</title>
        <authorList>
            <person name="Gomez-Gil B."/>
            <person name="Roque A."/>
            <person name="Rotllant G."/>
            <person name="Romalde J.L."/>
            <person name="Doce A."/>
            <person name="Eggermont M."/>
            <person name="Defoirdt T."/>
        </authorList>
    </citation>
    <scope>NUCLEOTIDE SEQUENCE [LARGE SCALE GENOMIC DNA]</scope>
    <source>
        <strain evidence="3 4">CAIM 1827</strain>
    </source>
</reference>
<dbReference type="EMBL" id="NOIF01000406">
    <property type="protein sequence ID" value="OZS41334.1"/>
    <property type="molecule type" value="Genomic_DNA"/>
</dbReference>
<comment type="caution">
    <text evidence="3">The sequence shown here is derived from an EMBL/GenBank/DDBJ whole genome shotgun (WGS) entry which is preliminary data.</text>
</comment>
<accession>A0ABX4FQT9</accession>
<organism evidence="3 4">
    <name type="scientific">Photobacterium sanguinicancri</name>
    <dbReference type="NCBI Taxonomy" id="875932"/>
    <lineage>
        <taxon>Bacteria</taxon>
        <taxon>Pseudomonadati</taxon>
        <taxon>Pseudomonadota</taxon>
        <taxon>Gammaproteobacteria</taxon>
        <taxon>Vibrionales</taxon>
        <taxon>Vibrionaceae</taxon>
        <taxon>Photobacterium</taxon>
    </lineage>
</organism>
<gene>
    <name evidence="3" type="ORF">ASV53_24300</name>
</gene>
<dbReference type="InterPro" id="IPR002104">
    <property type="entry name" value="Integrase_catalytic"/>
</dbReference>
<keyword evidence="1" id="KW-0233">DNA recombination</keyword>
<name>A0ABX4FQT9_9GAMM</name>
<dbReference type="SUPFAM" id="SSF56349">
    <property type="entry name" value="DNA breaking-rejoining enzymes"/>
    <property type="match status" value="1"/>
</dbReference>
<dbReference type="InterPro" id="IPR011010">
    <property type="entry name" value="DNA_brk_join_enz"/>
</dbReference>
<evidence type="ECO:0000256" key="1">
    <source>
        <dbReference type="ARBA" id="ARBA00023172"/>
    </source>
</evidence>